<dbReference type="Pfam" id="PF02891">
    <property type="entry name" value="zf-MIZ"/>
    <property type="match status" value="1"/>
</dbReference>
<dbReference type="PROSITE" id="PS51466">
    <property type="entry name" value="PINIT"/>
    <property type="match status" value="1"/>
</dbReference>
<dbReference type="InterPro" id="IPR003034">
    <property type="entry name" value="SAP_dom"/>
</dbReference>
<dbReference type="PROSITE" id="PS51044">
    <property type="entry name" value="ZF_SP_RING"/>
    <property type="match status" value="1"/>
</dbReference>
<dbReference type="InterPro" id="IPR013083">
    <property type="entry name" value="Znf_RING/FYVE/PHD"/>
</dbReference>
<dbReference type="GO" id="GO:0000785">
    <property type="term" value="C:chromatin"/>
    <property type="evidence" value="ECO:0007669"/>
    <property type="project" value="TreeGrafter"/>
</dbReference>
<dbReference type="SUPFAM" id="SSF111126">
    <property type="entry name" value="Ligand-binding domain in the NO signalling and Golgi transport"/>
    <property type="match status" value="1"/>
</dbReference>
<dbReference type="GO" id="GO:0016925">
    <property type="term" value="P:protein sumoylation"/>
    <property type="evidence" value="ECO:0007669"/>
    <property type="project" value="UniProtKB-UniPathway"/>
</dbReference>
<evidence type="ECO:0000256" key="7">
    <source>
        <dbReference type="ARBA" id="ARBA00022786"/>
    </source>
</evidence>
<evidence type="ECO:0000259" key="12">
    <source>
        <dbReference type="PROSITE" id="PS51044"/>
    </source>
</evidence>
<reference evidence="14 15" key="1">
    <citation type="submission" date="2019-06" db="EMBL/GenBank/DDBJ databases">
        <title>A chromosomal-level reference genome of Carpinus fangiana (Coryloideae, Betulaceae).</title>
        <authorList>
            <person name="Yang X."/>
            <person name="Wang Z."/>
            <person name="Zhang L."/>
            <person name="Hao G."/>
            <person name="Liu J."/>
            <person name="Yang Y."/>
        </authorList>
    </citation>
    <scope>NUCLEOTIDE SEQUENCE [LARGE SCALE GENOMIC DNA]</scope>
    <source>
        <strain evidence="14">Cfa_2016G</strain>
        <tissue evidence="14">Leaf</tissue>
    </source>
</reference>
<dbReference type="CDD" id="cd14944">
    <property type="entry name" value="TRAPPC6A_Trs33"/>
    <property type="match status" value="1"/>
</dbReference>
<dbReference type="InterPro" id="IPR004181">
    <property type="entry name" value="Znf_MIZ"/>
</dbReference>
<dbReference type="SMART" id="SM00513">
    <property type="entry name" value="SAP"/>
    <property type="match status" value="1"/>
</dbReference>
<accession>A0A5N6KVQ4</accession>
<dbReference type="InterPro" id="IPR038654">
    <property type="entry name" value="PINIT_sf"/>
</dbReference>
<name>A0A5N6KVQ4_9ROSI</name>
<evidence type="ECO:0000313" key="14">
    <source>
        <dbReference type="EMBL" id="KAB8349462.1"/>
    </source>
</evidence>
<dbReference type="InterPro" id="IPR037992">
    <property type="entry name" value="TRAPPC6/Trs33"/>
</dbReference>
<feature type="compositionally biased region" description="Low complexity" evidence="10">
    <location>
        <begin position="628"/>
        <end position="638"/>
    </location>
</feature>
<dbReference type="PROSITE" id="PS50800">
    <property type="entry name" value="SAP"/>
    <property type="match status" value="1"/>
</dbReference>
<evidence type="ECO:0000259" key="11">
    <source>
        <dbReference type="PROSITE" id="PS50800"/>
    </source>
</evidence>
<proteinExistence type="inferred from homology"/>
<evidence type="ECO:0000256" key="4">
    <source>
        <dbReference type="ARBA" id="ARBA00022679"/>
    </source>
</evidence>
<dbReference type="InterPro" id="IPR023321">
    <property type="entry name" value="PINIT"/>
</dbReference>
<feature type="domain" description="SP-RING-type" evidence="12">
    <location>
        <begin position="278"/>
        <end position="363"/>
    </location>
</feature>
<dbReference type="EMBL" id="VIBQ01000014">
    <property type="protein sequence ID" value="KAB8349462.1"/>
    <property type="molecule type" value="Genomic_DNA"/>
</dbReference>
<evidence type="ECO:0000256" key="3">
    <source>
        <dbReference type="ARBA" id="ARBA00006218"/>
    </source>
</evidence>
<protein>
    <recommendedName>
        <fullName evidence="16">SP-RING-type domain-containing protein</fullName>
    </recommendedName>
</protein>
<dbReference type="GO" id="GO:0008270">
    <property type="term" value="F:zinc ion binding"/>
    <property type="evidence" value="ECO:0007669"/>
    <property type="project" value="UniProtKB-KW"/>
</dbReference>
<keyword evidence="8" id="KW-0862">Zinc</keyword>
<evidence type="ECO:0000256" key="5">
    <source>
        <dbReference type="ARBA" id="ARBA00022723"/>
    </source>
</evidence>
<keyword evidence="15" id="KW-1185">Reference proteome</keyword>
<evidence type="ECO:0000256" key="10">
    <source>
        <dbReference type="SAM" id="MobiDB-lite"/>
    </source>
</evidence>
<dbReference type="UniPathway" id="UPA00886"/>
<evidence type="ECO:0000259" key="13">
    <source>
        <dbReference type="PROSITE" id="PS51466"/>
    </source>
</evidence>
<keyword evidence="6 9" id="KW-0863">Zinc-finger</keyword>
<dbReference type="PANTHER" id="PTHR10782:SF100">
    <property type="entry name" value="LIGASE SIZA, PUTATIVE (AFU_ORTHOLOGUE AFUA_6G05240)-RELATED"/>
    <property type="match status" value="1"/>
</dbReference>
<dbReference type="Gene3D" id="2.60.120.780">
    <property type="entry name" value="PINIT domain"/>
    <property type="match status" value="1"/>
</dbReference>
<comment type="pathway">
    <text evidence="1">Protein modification; protein sumoylation.</text>
</comment>
<dbReference type="Pfam" id="PF14324">
    <property type="entry name" value="PINIT"/>
    <property type="match status" value="1"/>
</dbReference>
<organism evidence="14 15">
    <name type="scientific">Carpinus fangiana</name>
    <dbReference type="NCBI Taxonomy" id="176857"/>
    <lineage>
        <taxon>Eukaryota</taxon>
        <taxon>Viridiplantae</taxon>
        <taxon>Streptophyta</taxon>
        <taxon>Embryophyta</taxon>
        <taxon>Tracheophyta</taxon>
        <taxon>Spermatophyta</taxon>
        <taxon>Magnoliopsida</taxon>
        <taxon>eudicotyledons</taxon>
        <taxon>Gunneridae</taxon>
        <taxon>Pentapetalae</taxon>
        <taxon>rosids</taxon>
        <taxon>fabids</taxon>
        <taxon>Fagales</taxon>
        <taxon>Betulaceae</taxon>
        <taxon>Carpinus</taxon>
    </lineage>
</organism>
<dbReference type="GO" id="GO:0061665">
    <property type="term" value="F:SUMO ligase activity"/>
    <property type="evidence" value="ECO:0007669"/>
    <property type="project" value="TreeGrafter"/>
</dbReference>
<comment type="similarity">
    <text evidence="2">Belongs to the PIAS family.</text>
</comment>
<dbReference type="OrthoDB" id="10263264at2759"/>
<dbReference type="AlphaFoldDB" id="A0A5N6KVQ4"/>
<evidence type="ECO:0000256" key="8">
    <source>
        <dbReference type="ARBA" id="ARBA00022833"/>
    </source>
</evidence>
<dbReference type="GO" id="GO:0048193">
    <property type="term" value="P:Golgi vesicle transport"/>
    <property type="evidence" value="ECO:0007669"/>
    <property type="project" value="InterPro"/>
</dbReference>
<feature type="compositionally biased region" description="Polar residues" evidence="10">
    <location>
        <begin position="361"/>
        <end position="387"/>
    </location>
</feature>
<evidence type="ECO:0008006" key="16">
    <source>
        <dbReference type="Google" id="ProtNLM"/>
    </source>
</evidence>
<keyword evidence="4" id="KW-0808">Transferase</keyword>
<dbReference type="CDD" id="cd16792">
    <property type="entry name" value="SP-RING_Siz-like"/>
    <property type="match status" value="1"/>
</dbReference>
<evidence type="ECO:0000256" key="6">
    <source>
        <dbReference type="ARBA" id="ARBA00022771"/>
    </source>
</evidence>
<dbReference type="InterPro" id="IPR024096">
    <property type="entry name" value="NO_sig/Golgi_transp_ligand-bd"/>
</dbReference>
<evidence type="ECO:0000256" key="2">
    <source>
        <dbReference type="ARBA" id="ARBA00005383"/>
    </source>
</evidence>
<dbReference type="Proteomes" id="UP000327013">
    <property type="component" value="Unassembled WGS sequence"/>
</dbReference>
<evidence type="ECO:0000256" key="9">
    <source>
        <dbReference type="PROSITE-ProRule" id="PRU00452"/>
    </source>
</evidence>
<feature type="region of interest" description="Disordered" evidence="10">
    <location>
        <begin position="482"/>
        <end position="531"/>
    </location>
</feature>
<keyword evidence="5" id="KW-0479">Metal-binding</keyword>
<keyword evidence="7" id="KW-0833">Ubl conjugation pathway</keyword>
<dbReference type="Pfam" id="PF04051">
    <property type="entry name" value="TRAPP"/>
    <property type="match status" value="1"/>
</dbReference>
<feature type="compositionally biased region" description="Polar residues" evidence="10">
    <location>
        <begin position="422"/>
        <end position="435"/>
    </location>
</feature>
<gene>
    <name evidence="14" type="ORF">FH972_023489</name>
</gene>
<dbReference type="Gene3D" id="3.30.40.10">
    <property type="entry name" value="Zinc/RING finger domain, C3HC4 (zinc finger)"/>
    <property type="match status" value="1"/>
</dbReference>
<dbReference type="InterPro" id="IPR007194">
    <property type="entry name" value="TRAPP_component"/>
</dbReference>
<evidence type="ECO:0000313" key="15">
    <source>
        <dbReference type="Proteomes" id="UP000327013"/>
    </source>
</evidence>
<dbReference type="Pfam" id="PF02037">
    <property type="entry name" value="SAP"/>
    <property type="match status" value="1"/>
</dbReference>
<comment type="similarity">
    <text evidence="3">Belongs to the TRAPP small subunits family. BET3 subfamily.</text>
</comment>
<feature type="region of interest" description="Disordered" evidence="10">
    <location>
        <begin position="361"/>
        <end position="395"/>
    </location>
</feature>
<feature type="region of interest" description="Disordered" evidence="10">
    <location>
        <begin position="625"/>
        <end position="648"/>
    </location>
</feature>
<evidence type="ECO:0000256" key="1">
    <source>
        <dbReference type="ARBA" id="ARBA00004718"/>
    </source>
</evidence>
<dbReference type="Gene3D" id="3.30.1380.20">
    <property type="entry name" value="Trafficking protein particle complex subunit 3"/>
    <property type="match status" value="1"/>
</dbReference>
<dbReference type="InterPro" id="IPR031141">
    <property type="entry name" value="SIZ1/2_SP-RING"/>
</dbReference>
<comment type="caution">
    <text evidence="14">The sequence shown here is derived from an EMBL/GenBank/DDBJ whole genome shotgun (WGS) entry which is preliminary data.</text>
</comment>
<sequence>MATTPEELRRLYDPLAKHVKTLLNNDLKVICRSEGLPVTGVKAALQQRVLNRLDEAVTSGDAVRFQEVANKIRPQVRQLHASASYSSPNQHMVPGSAMSNGHRSLSAASYQISHSRLLFTESPFHRVVGPPLTNVEYLPPMSSNRNTVRTTLSLSPEQTNTLRDNPTMKTMLYCAAEDTTSQNIRRDIAFPSQIEVKVNGDLYQGSLRGIKKKTGTTRPADITSLIRKMPHYGNDVAITYAATDKKYSFIVQLVREYAVEELVERIKRGNVITAQLVIAENIVTTSTVMSLKCPLSYMRMRLPCRSTHCSHNQCFDATSFLQMQQQAPQWACPICNKVFKFENLVVDRYVQEILQKTSSSTEQITIEPNGSWRSADQTDSHAQMNGSTKRKADVFDADDDNDNDFMMISNQRANGIKHEVPTTPQLSTPVVTSRELSAGGSGSKRAKRLQDEVIDLTLSSDEDEEPIKPVKRQSVLTHGLYHRDFNHSPSSTTTPPIGSRPAPRISFGISSGQPSNTHAPQRPQAPESSEVHCNRPLELYAAKTRSGGFLSSRSHFNLRTPERACTSETWPSQGPTRGLDLCTSLPYTVMSNDGGKPPPPDPDAGMDRVAQQLYEKSITTSHAYSLTSMSSPSSPPSSTAVNTISIPPPDEEELREAVFYRLETLGYRVGLGVVESLSAQAPLPSATAPLDTIKFLCKDLWTAVFRKQIDNLKTNHRGVFVLTDNSFAPLRRCSLPAGMAEEARKRAVPFLQFPAGLLRGALSGLGMEAGVSVEVQAGGVPGVIVTIKIVGTLSG</sequence>
<feature type="compositionally biased region" description="Polar residues" evidence="10">
    <location>
        <begin position="508"/>
        <end position="519"/>
    </location>
</feature>
<feature type="region of interest" description="Disordered" evidence="10">
    <location>
        <begin position="419"/>
        <end position="447"/>
    </location>
</feature>
<feature type="domain" description="SAP" evidence="11">
    <location>
        <begin position="19"/>
        <end position="53"/>
    </location>
</feature>
<dbReference type="PANTHER" id="PTHR10782">
    <property type="entry name" value="ZINC FINGER MIZ DOMAIN-CONTAINING PROTEIN"/>
    <property type="match status" value="1"/>
</dbReference>
<feature type="domain" description="PINIT" evidence="13">
    <location>
        <begin position="104"/>
        <end position="257"/>
    </location>
</feature>